<evidence type="ECO:0000256" key="2">
    <source>
        <dbReference type="SAM" id="SignalP"/>
    </source>
</evidence>
<accession>A0A5B8MIY3</accession>
<sequence length="218" mass="23773">MTRSCTSFFAFTLCATAVLLVSVSAVRTPVATKVGGPVAPATGNVGDPNFLCTLCLFASAEADKKLHLPETYAAFKKYVEDKVCTAFRLVERILCKKVAPKLIPAIYEWAEKFLETGRACGAFCHGSDTVNSTCSMCEFGCQSINQFLSKPENDNKTLAFAEGVCPLFSPELQPKCAQDIMMFGPEVIDFIMQVTSDPRDTCNKLKFCLAPNETVALY</sequence>
<dbReference type="EMBL" id="CP031037">
    <property type="protein sequence ID" value="QDZ20466.1"/>
    <property type="molecule type" value="Genomic_DNA"/>
</dbReference>
<keyword evidence="5" id="KW-1185">Reference proteome</keyword>
<gene>
    <name evidence="4" type="ORF">A3770_04p29840</name>
</gene>
<proteinExistence type="predicted"/>
<organism evidence="4 5">
    <name type="scientific">Chloropicon primus</name>
    <dbReference type="NCBI Taxonomy" id="1764295"/>
    <lineage>
        <taxon>Eukaryota</taxon>
        <taxon>Viridiplantae</taxon>
        <taxon>Chlorophyta</taxon>
        <taxon>Chloropicophyceae</taxon>
        <taxon>Chloropicales</taxon>
        <taxon>Chloropicaceae</taxon>
        <taxon>Chloropicon</taxon>
    </lineage>
</organism>
<keyword evidence="1" id="KW-1015">Disulfide bond</keyword>
<dbReference type="PROSITE" id="PS50015">
    <property type="entry name" value="SAP_B"/>
    <property type="match status" value="1"/>
</dbReference>
<feature type="chain" id="PRO_5022916873" description="Saposin B-type domain-containing protein" evidence="2">
    <location>
        <begin position="26"/>
        <end position="218"/>
    </location>
</feature>
<evidence type="ECO:0000259" key="3">
    <source>
        <dbReference type="PROSITE" id="PS50015"/>
    </source>
</evidence>
<dbReference type="Gene3D" id="1.10.225.10">
    <property type="entry name" value="Saposin-like"/>
    <property type="match status" value="2"/>
</dbReference>
<dbReference type="InterPro" id="IPR008139">
    <property type="entry name" value="SaposinB_dom"/>
</dbReference>
<evidence type="ECO:0000313" key="5">
    <source>
        <dbReference type="Proteomes" id="UP000316726"/>
    </source>
</evidence>
<dbReference type="SUPFAM" id="SSF47862">
    <property type="entry name" value="Saposin"/>
    <property type="match status" value="2"/>
</dbReference>
<feature type="signal peptide" evidence="2">
    <location>
        <begin position="1"/>
        <end position="25"/>
    </location>
</feature>
<dbReference type="PANTHER" id="PTHR11480">
    <property type="entry name" value="SAPOSIN-RELATED"/>
    <property type="match status" value="1"/>
</dbReference>
<reference evidence="4 5" key="1">
    <citation type="submission" date="2018-07" db="EMBL/GenBank/DDBJ databases">
        <title>The complete nuclear genome of the prasinophyte Chloropicon primus (CCMP1205).</title>
        <authorList>
            <person name="Pombert J.-F."/>
            <person name="Otis C."/>
            <person name="Turmel M."/>
            <person name="Lemieux C."/>
        </authorList>
    </citation>
    <scope>NUCLEOTIDE SEQUENCE [LARGE SCALE GENOMIC DNA]</scope>
    <source>
        <strain evidence="4 5">CCMP1205</strain>
    </source>
</reference>
<name>A0A5B8MIY3_9CHLO</name>
<dbReference type="Proteomes" id="UP000316726">
    <property type="component" value="Chromosome 4"/>
</dbReference>
<protein>
    <recommendedName>
        <fullName evidence="3">Saposin B-type domain-containing protein</fullName>
    </recommendedName>
</protein>
<dbReference type="SMART" id="SM00741">
    <property type="entry name" value="SapB"/>
    <property type="match status" value="2"/>
</dbReference>
<dbReference type="AlphaFoldDB" id="A0A5B8MIY3"/>
<feature type="domain" description="Saposin B-type" evidence="3">
    <location>
        <begin position="130"/>
        <end position="212"/>
    </location>
</feature>
<evidence type="ECO:0000256" key="1">
    <source>
        <dbReference type="ARBA" id="ARBA00023157"/>
    </source>
</evidence>
<keyword evidence="2" id="KW-0732">Signal</keyword>
<dbReference type="InterPro" id="IPR051428">
    <property type="entry name" value="Sphingo_Act-Surfact_Prot"/>
</dbReference>
<dbReference type="InterPro" id="IPR011001">
    <property type="entry name" value="Saposin-like"/>
</dbReference>
<evidence type="ECO:0000313" key="4">
    <source>
        <dbReference type="EMBL" id="QDZ20466.1"/>
    </source>
</evidence>